<sequence length="252" mass="29791">MKLDLHQSSVYLKIYYYYELKNDTSFFQKLCNRLSNFPLNFMYDTIGLNLTGEHYYRNVSFQEVQKVSLDEIKQIKRIKPIMDRTDHFPYIIDRDYFEICIPAKSQSVQQLTDRITQMDDFFTSLTENVQWKKIEIHIKGSWEKNLLGRITQSISSFSKTIEVTREGRQTDETLAYFSINKDLFYDISGLKLTQRNNEIIIKAIAKMKLGLSIYSDCVDWFKETLKTLAKSNLFENQIPTEKYLALPHMAAF</sequence>
<evidence type="ECO:0000313" key="1">
    <source>
        <dbReference type="EMBL" id="ETR69726.1"/>
    </source>
</evidence>
<dbReference type="Proteomes" id="UP000189670">
    <property type="component" value="Unassembled WGS sequence"/>
</dbReference>
<dbReference type="EMBL" id="ATBP01000575">
    <property type="protein sequence ID" value="ETR69726.1"/>
    <property type="molecule type" value="Genomic_DNA"/>
</dbReference>
<gene>
    <name evidence="1" type="ORF">OMM_03743</name>
</gene>
<dbReference type="AlphaFoldDB" id="A0A1V1P4P8"/>
<accession>A0A1V1P4P8</accession>
<name>A0A1V1P4P8_9BACT</name>
<reference evidence="2" key="1">
    <citation type="submission" date="2012-11" db="EMBL/GenBank/DDBJ databases">
        <authorList>
            <person name="Lucero-Rivera Y.E."/>
            <person name="Tovar-Ramirez D."/>
        </authorList>
    </citation>
    <scope>NUCLEOTIDE SEQUENCE [LARGE SCALE GENOMIC DNA]</scope>
    <source>
        <strain evidence="2">Araruama</strain>
    </source>
</reference>
<evidence type="ECO:0000313" key="2">
    <source>
        <dbReference type="Proteomes" id="UP000189670"/>
    </source>
</evidence>
<proteinExistence type="predicted"/>
<protein>
    <submittedName>
        <fullName evidence="1">Uncharacterized protein</fullName>
    </submittedName>
</protein>
<comment type="caution">
    <text evidence="1">The sequence shown here is derived from an EMBL/GenBank/DDBJ whole genome shotgun (WGS) entry which is preliminary data.</text>
</comment>
<organism evidence="1 2">
    <name type="scientific">Candidatus Magnetoglobus multicellularis str. Araruama</name>
    <dbReference type="NCBI Taxonomy" id="890399"/>
    <lineage>
        <taxon>Bacteria</taxon>
        <taxon>Pseudomonadati</taxon>
        <taxon>Thermodesulfobacteriota</taxon>
        <taxon>Desulfobacteria</taxon>
        <taxon>Desulfobacterales</taxon>
        <taxon>Desulfobacteraceae</taxon>
        <taxon>Candidatus Magnetoglobus</taxon>
    </lineage>
</organism>